<comment type="caution">
    <text evidence="1">The sequence shown here is derived from an EMBL/GenBank/DDBJ whole genome shotgun (WGS) entry which is preliminary data.</text>
</comment>
<dbReference type="NCBIfam" id="TIGR03347">
    <property type="entry name" value="VI_chp_1"/>
    <property type="match status" value="1"/>
</dbReference>
<dbReference type="GeneID" id="96606744"/>
<accession>A0ABR6DI10</accession>
<name>A0ABR6DI10_9HYPH</name>
<dbReference type="Proteomes" id="UP000565455">
    <property type="component" value="Unassembled WGS sequence"/>
</dbReference>
<dbReference type="Pfam" id="PF06996">
    <property type="entry name" value="T6SS_TssG"/>
    <property type="match status" value="1"/>
</dbReference>
<dbReference type="EMBL" id="JACJIM010000010">
    <property type="protein sequence ID" value="MBA9065729.1"/>
    <property type="molecule type" value="Genomic_DNA"/>
</dbReference>
<evidence type="ECO:0000313" key="1">
    <source>
        <dbReference type="EMBL" id="MBA9065729.1"/>
    </source>
</evidence>
<dbReference type="PANTHER" id="PTHR35564:SF3">
    <property type="entry name" value="TYPE VI SECRETION SYSTEM BASEPLATE SUBUNIT TSSG"/>
    <property type="match status" value="1"/>
</dbReference>
<dbReference type="InterPro" id="IPR010732">
    <property type="entry name" value="T6SS_TssG-like"/>
</dbReference>
<reference evidence="1 2" key="1">
    <citation type="submission" date="2020-08" db="EMBL/GenBank/DDBJ databases">
        <title>Genomic Encyclopedia of Type Strains, Phase IV (KMG-IV): sequencing the most valuable type-strain genomes for metagenomic binning, comparative biology and taxonomic classification.</title>
        <authorList>
            <person name="Goeker M."/>
        </authorList>
    </citation>
    <scope>NUCLEOTIDE SEQUENCE [LARGE SCALE GENOMIC DNA]</scope>
    <source>
        <strain evidence="1 2">DSM 5686</strain>
    </source>
</reference>
<evidence type="ECO:0000313" key="2">
    <source>
        <dbReference type="Proteomes" id="UP000565455"/>
    </source>
</evidence>
<organism evidence="1 2">
    <name type="scientific">Methylobacterium fujisawaense</name>
    <dbReference type="NCBI Taxonomy" id="107400"/>
    <lineage>
        <taxon>Bacteria</taxon>
        <taxon>Pseudomonadati</taxon>
        <taxon>Pseudomonadota</taxon>
        <taxon>Alphaproteobacteria</taxon>
        <taxon>Hyphomicrobiales</taxon>
        <taxon>Methylobacteriaceae</taxon>
        <taxon>Methylobacterium</taxon>
    </lineage>
</organism>
<sequence length="346" mass="39626">MASDNRPSAVDLIRAEAEARAPTYAFYRLVQMIQDALDDGREVGTHLVPAEERIIFEVDNGLGFPLSDVASMRLLNPACNGARADSPPCFVITVTFLGLHGSASPLPSYYVEQIAGYDPKGSVLTDFFNFFHNRLIGLLHRGWRKYRYYMRYRPGGDDDFSRKIYSLFGLYDARLRSDSGIYWPRLLCFAGVLASRNRSPAVLSTIIRHTFRLERVSIEEWVRRRVPIPEHQKWGLGGANSRLGEGTISGDRAPDYQGKIRVVIHDLDDRRFRDFLPRGQEHRRLRNLVEFMLRDQFAYDFKLCLRPRATQPIALTRDDPGRLGWSSFLGDGRRDEERVVVITARA</sequence>
<keyword evidence="2" id="KW-1185">Reference proteome</keyword>
<proteinExistence type="predicted"/>
<dbReference type="PANTHER" id="PTHR35564">
    <property type="match status" value="1"/>
</dbReference>
<gene>
    <name evidence="1" type="ORF">GGQ91_005152</name>
</gene>
<dbReference type="RefSeq" id="WP_182593105.1">
    <property type="nucleotide sequence ID" value="NZ_JACJIM010000010.1"/>
</dbReference>
<protein>
    <submittedName>
        <fullName evidence="1">Type VI secretion system protein ImpH</fullName>
    </submittedName>
</protein>